<dbReference type="InterPro" id="IPR043915">
    <property type="entry name" value="P9_TM"/>
</dbReference>
<keyword evidence="2" id="KW-1133">Transmembrane helix</keyword>
<evidence type="ECO:0000259" key="3">
    <source>
        <dbReference type="Pfam" id="PF19066"/>
    </source>
</evidence>
<keyword evidence="2" id="KW-0472">Membrane</keyword>
<protein>
    <recommendedName>
        <fullName evidence="3">Minor capsid protein P9 transmembrane helices domain-containing protein</fullName>
    </recommendedName>
</protein>
<dbReference type="AlphaFoldDB" id="A0A6C0F2M0"/>
<dbReference type="Pfam" id="PF19066">
    <property type="entry name" value="P9_TM"/>
    <property type="match status" value="1"/>
</dbReference>
<evidence type="ECO:0000313" key="4">
    <source>
        <dbReference type="EMBL" id="QHT34789.1"/>
    </source>
</evidence>
<feature type="domain" description="Minor capsid protein P9 transmembrane helices" evidence="3">
    <location>
        <begin position="5"/>
        <end position="62"/>
    </location>
</feature>
<feature type="transmembrane region" description="Helical" evidence="2">
    <location>
        <begin position="43"/>
        <end position="75"/>
    </location>
</feature>
<sequence>MSEQIWFKDPSVLFSPTTWSQFVPTKNMTTAQALNSVVRFSTYFSVILFLATGVSAYLLAVPVVMATSVGLFTLFPDGKVMESFVSKVKKAVSKAETMPSAENPFMNPLLTEIGDNPNRPDAAPITRSDVKAAVSSAFQKTSDMYMDTSDVFDQAQAMRTFHTLQGATIPNDQDGFLKWLAKGLDEPDHSSAPLARHAKLLHEGYVEAKGSMKNLKSTTSVPTGTEPTSFTPAKSTKLASK</sequence>
<proteinExistence type="predicted"/>
<evidence type="ECO:0000256" key="1">
    <source>
        <dbReference type="SAM" id="MobiDB-lite"/>
    </source>
</evidence>
<feature type="region of interest" description="Disordered" evidence="1">
    <location>
        <begin position="213"/>
        <end position="241"/>
    </location>
</feature>
<reference evidence="4" key="1">
    <citation type="journal article" date="2020" name="Nature">
        <title>Giant virus diversity and host interactions through global metagenomics.</title>
        <authorList>
            <person name="Schulz F."/>
            <person name="Roux S."/>
            <person name="Paez-Espino D."/>
            <person name="Jungbluth S."/>
            <person name="Walsh D.A."/>
            <person name="Denef V.J."/>
            <person name="McMahon K.D."/>
            <person name="Konstantinidis K.T."/>
            <person name="Eloe-Fadrosh E.A."/>
            <person name="Kyrpides N.C."/>
            <person name="Woyke T."/>
        </authorList>
    </citation>
    <scope>NUCLEOTIDE SEQUENCE</scope>
    <source>
        <strain evidence="4">GVMAG-M-3300009164-40</strain>
    </source>
</reference>
<keyword evidence="2" id="KW-0812">Transmembrane</keyword>
<dbReference type="EMBL" id="MN739010">
    <property type="protein sequence ID" value="QHT34789.1"/>
    <property type="molecule type" value="Genomic_DNA"/>
</dbReference>
<accession>A0A6C0F2M0</accession>
<name>A0A6C0F2M0_9ZZZZ</name>
<feature type="compositionally biased region" description="Polar residues" evidence="1">
    <location>
        <begin position="214"/>
        <end position="241"/>
    </location>
</feature>
<organism evidence="4">
    <name type="scientific">viral metagenome</name>
    <dbReference type="NCBI Taxonomy" id="1070528"/>
    <lineage>
        <taxon>unclassified sequences</taxon>
        <taxon>metagenomes</taxon>
        <taxon>organismal metagenomes</taxon>
    </lineage>
</organism>
<evidence type="ECO:0000256" key="2">
    <source>
        <dbReference type="SAM" id="Phobius"/>
    </source>
</evidence>